<reference evidence="5" key="1">
    <citation type="submission" date="2021-05" db="EMBL/GenBank/DDBJ databases">
        <title>The genome of the haptophyte Pavlova lutheri (Diacronema luteri, Pavlovales) - a model for lipid biosynthesis in eukaryotic algae.</title>
        <authorList>
            <person name="Hulatt C.J."/>
            <person name="Posewitz M.C."/>
        </authorList>
    </citation>
    <scope>NUCLEOTIDE SEQUENCE</scope>
    <source>
        <strain evidence="5">NIVA-4/92</strain>
    </source>
</reference>
<dbReference type="AlphaFoldDB" id="A0A8J6C8R3"/>
<dbReference type="Gene3D" id="3.90.550.10">
    <property type="entry name" value="Spore Coat Polysaccharide Biosynthesis Protein SpsA, Chain A"/>
    <property type="match status" value="1"/>
</dbReference>
<comment type="caution">
    <text evidence="5">The sequence shown here is derived from an EMBL/GenBank/DDBJ whole genome shotgun (WGS) entry which is preliminary data.</text>
</comment>
<dbReference type="InterPro" id="IPR001173">
    <property type="entry name" value="Glyco_trans_2-like"/>
</dbReference>
<dbReference type="OrthoDB" id="43944at2759"/>
<dbReference type="GO" id="GO:0016757">
    <property type="term" value="F:glycosyltransferase activity"/>
    <property type="evidence" value="ECO:0007669"/>
    <property type="project" value="UniProtKB-KW"/>
</dbReference>
<dbReference type="PANTHER" id="PTHR43179:SF12">
    <property type="entry name" value="GALACTOFURANOSYLTRANSFERASE GLFT2"/>
    <property type="match status" value="1"/>
</dbReference>
<evidence type="ECO:0000313" key="5">
    <source>
        <dbReference type="EMBL" id="KAG8462156.1"/>
    </source>
</evidence>
<dbReference type="Pfam" id="PF00535">
    <property type="entry name" value="Glycos_transf_2"/>
    <property type="match status" value="1"/>
</dbReference>
<evidence type="ECO:0000259" key="4">
    <source>
        <dbReference type="Pfam" id="PF00535"/>
    </source>
</evidence>
<evidence type="ECO:0000256" key="2">
    <source>
        <dbReference type="ARBA" id="ARBA00022676"/>
    </source>
</evidence>
<dbReference type="CDD" id="cd00761">
    <property type="entry name" value="Glyco_tranf_GTA_type"/>
    <property type="match status" value="1"/>
</dbReference>
<organism evidence="5 6">
    <name type="scientific">Diacronema lutheri</name>
    <name type="common">Unicellular marine alga</name>
    <name type="synonym">Monochrysis lutheri</name>
    <dbReference type="NCBI Taxonomy" id="2081491"/>
    <lineage>
        <taxon>Eukaryota</taxon>
        <taxon>Haptista</taxon>
        <taxon>Haptophyta</taxon>
        <taxon>Pavlovophyceae</taxon>
        <taxon>Pavlovales</taxon>
        <taxon>Pavlovaceae</taxon>
        <taxon>Diacronema</taxon>
    </lineage>
</organism>
<dbReference type="InterPro" id="IPR029044">
    <property type="entry name" value="Nucleotide-diphossugar_trans"/>
</dbReference>
<keyword evidence="2" id="KW-0328">Glycosyltransferase</keyword>
<evidence type="ECO:0000313" key="6">
    <source>
        <dbReference type="Proteomes" id="UP000751190"/>
    </source>
</evidence>
<dbReference type="EMBL" id="JAGTXO010000022">
    <property type="protein sequence ID" value="KAG8462156.1"/>
    <property type="molecule type" value="Genomic_DNA"/>
</dbReference>
<dbReference type="SUPFAM" id="SSF53448">
    <property type="entry name" value="Nucleotide-diphospho-sugar transferases"/>
    <property type="match status" value="1"/>
</dbReference>
<keyword evidence="3" id="KW-0808">Transferase</keyword>
<proteinExistence type="inferred from homology"/>
<feature type="domain" description="Glycosyltransferase 2-like" evidence="4">
    <location>
        <begin position="352"/>
        <end position="477"/>
    </location>
</feature>
<keyword evidence="6" id="KW-1185">Reference proteome</keyword>
<evidence type="ECO:0000256" key="3">
    <source>
        <dbReference type="ARBA" id="ARBA00022679"/>
    </source>
</evidence>
<protein>
    <recommendedName>
        <fullName evidence="4">Glycosyltransferase 2-like domain-containing protein</fullName>
    </recommendedName>
</protein>
<dbReference type="PANTHER" id="PTHR43179">
    <property type="entry name" value="RHAMNOSYLTRANSFERASE WBBL"/>
    <property type="match status" value="1"/>
</dbReference>
<name>A0A8J6C8R3_DIALT</name>
<evidence type="ECO:0000256" key="1">
    <source>
        <dbReference type="ARBA" id="ARBA00006739"/>
    </source>
</evidence>
<sequence>MTGISDIFRAPPRIAIHASVALFLALLCVLPSPLARLLAPLERFVARVTSKRRCPQPALPDPRPTLALARATMAGACEVDKAGADSLAAERIEDRALRWAVLLPITSRGSDGATCWPALRTMASTLISTIPPTKRALTRVHVAIDMKDVVNDTDEARVRIAALFAGLPVAFHVLPPAFTAKLCWIWEQLALAAVAEAERADLLVLLGDDVVMLDDDWQEDVEASFARVAQQTGLPFGVGCVAIRDVSFESFPMFPVVHRDHLQIFGGRLFLRELTNQHGDPYLFELYRRWGAARFTSRARLVNGRGGSAASRYEKASVAWRDVLLTRGIETIERWLAERHGIDGRRVPCVDIIVPTYRCDEAALEAVCALRGRASLHVLIVVDRPDASNLPAIKALGSHAPDHTVRVYVQPTNMGASMARNTGYAQSFGDHAIFLDDDVFPALDLVDAYLGAIARHPEATLYVGLTALPEPTTWMQRALVANGICFFYSISEHTPHPPWGVCANLCVRSRTQGRVWFADCYPT</sequence>
<dbReference type="Proteomes" id="UP000751190">
    <property type="component" value="Unassembled WGS sequence"/>
</dbReference>
<gene>
    <name evidence="5" type="ORF">KFE25_011606</name>
</gene>
<comment type="similarity">
    <text evidence="1">Belongs to the glycosyltransferase 2 family.</text>
</comment>
<accession>A0A8J6C8R3</accession>